<accession>A0A8B8RI31</accession>
<feature type="region of interest" description="Disordered" evidence="1">
    <location>
        <begin position="227"/>
        <end position="247"/>
    </location>
</feature>
<dbReference type="GeneID" id="102521997"/>
<organism evidence="3 4">
    <name type="scientific">Camelus ferus</name>
    <name type="common">Wild bactrian camel</name>
    <name type="synonym">Camelus bactrianus ferus</name>
    <dbReference type="NCBI Taxonomy" id="419612"/>
    <lineage>
        <taxon>Eukaryota</taxon>
        <taxon>Metazoa</taxon>
        <taxon>Chordata</taxon>
        <taxon>Craniata</taxon>
        <taxon>Vertebrata</taxon>
        <taxon>Euteleostomi</taxon>
        <taxon>Mammalia</taxon>
        <taxon>Eutheria</taxon>
        <taxon>Laurasiatheria</taxon>
        <taxon>Artiodactyla</taxon>
        <taxon>Tylopoda</taxon>
        <taxon>Camelidae</taxon>
        <taxon>Camelus</taxon>
    </lineage>
</organism>
<keyword evidence="3" id="KW-1185">Reference proteome</keyword>
<reference evidence="4" key="1">
    <citation type="submission" date="2025-08" db="UniProtKB">
        <authorList>
            <consortium name="RefSeq"/>
        </authorList>
    </citation>
    <scope>IDENTIFICATION</scope>
    <source>
        <tissue evidence="4">Ear skin</tissue>
    </source>
</reference>
<dbReference type="Pfam" id="PF10180">
    <property type="entry name" value="WKF"/>
    <property type="match status" value="1"/>
</dbReference>
<name>A0A8B8RI31_CAMFR</name>
<sequence length="394" mass="42728">MGGVAPEGRAALPGRRVCRKPASAATRSAGPRRAFGLRRLLGSSHVSARPRQKQPGARELGFGAGAAGVDETAVSPAAGREAEPASGQRRAGPAGLGEGSPGSRGPAEGAAGTGKQVEGAGGGLFCQPAWQQEPGCYPRRLALELTPAELEVLQRREEDLVPLQPECLRPPGPRQCCRHRPRRPLQTCPVPASRAELQLPYLMVGMAKQKRKVIEVTEKKKKKLKAAAEEVPGAPAAPPGAGEAPAQGAAVLGALSSEERRVLERKLKKERKKEERKRLREAGVAMAQSSLARRSGAQLALDYLCGWAQKRENWRFQKTRQTWLLLHMYDCDEVPDEHFPALLAYLEGLRGRARELTVQKAEALMRELDEEGPGADPRLLEKTQRIRQVLQLLS</sequence>
<dbReference type="InterPro" id="IPR019327">
    <property type="entry name" value="WKF"/>
</dbReference>
<feature type="domain" description="WKF" evidence="2">
    <location>
        <begin position="302"/>
        <end position="363"/>
    </location>
</feature>
<feature type="region of interest" description="Disordered" evidence="1">
    <location>
        <begin position="1"/>
        <end position="116"/>
    </location>
</feature>
<evidence type="ECO:0000313" key="3">
    <source>
        <dbReference type="Proteomes" id="UP000694856"/>
    </source>
</evidence>
<dbReference type="PANTHER" id="PTHR22306">
    <property type="entry name" value="CHROMOSOME 7 OPEN READING FRAME 50"/>
    <property type="match status" value="1"/>
</dbReference>
<dbReference type="CTD" id="84310"/>
<feature type="compositionally biased region" description="Low complexity" evidence="1">
    <location>
        <begin position="229"/>
        <end position="247"/>
    </location>
</feature>
<dbReference type="RefSeq" id="XP_032316935.1">
    <property type="nucleotide sequence ID" value="XM_032461044.1"/>
</dbReference>
<evidence type="ECO:0000313" key="4">
    <source>
        <dbReference type="RefSeq" id="XP_032316935.1"/>
    </source>
</evidence>
<protein>
    <submittedName>
        <fullName evidence="4">Uncharacterized protein C7orf50 homolog</fullName>
    </submittedName>
</protein>
<dbReference type="AlphaFoldDB" id="A0A8B8RI31"/>
<dbReference type="PANTHER" id="PTHR22306:SF2">
    <property type="entry name" value="CHROMOSOME 7 OPEN READING FRAME 50"/>
    <property type="match status" value="1"/>
</dbReference>
<evidence type="ECO:0000256" key="1">
    <source>
        <dbReference type="SAM" id="MobiDB-lite"/>
    </source>
</evidence>
<evidence type="ECO:0000259" key="2">
    <source>
        <dbReference type="Pfam" id="PF10180"/>
    </source>
</evidence>
<gene>
    <name evidence="4" type="primary">C18H7orf50</name>
</gene>
<dbReference type="Proteomes" id="UP000694856">
    <property type="component" value="Chromosome 18"/>
</dbReference>
<dbReference type="KEGG" id="cfr:102521997"/>
<proteinExistence type="predicted"/>